<evidence type="ECO:0000259" key="3">
    <source>
        <dbReference type="PROSITE" id="PS50102"/>
    </source>
</evidence>
<dbReference type="Gene3D" id="3.30.70.330">
    <property type="match status" value="1"/>
</dbReference>
<keyword evidence="1" id="KW-0694">RNA-binding</keyword>
<dbReference type="SUPFAM" id="SSF54928">
    <property type="entry name" value="RNA-binding domain, RBD"/>
    <property type="match status" value="1"/>
</dbReference>
<organism evidence="4 5">
    <name type="scientific">Candidatus Doudnabacteria bacterium RIFCSPHIGHO2_01_52_17</name>
    <dbReference type="NCBI Taxonomy" id="1817820"/>
    <lineage>
        <taxon>Bacteria</taxon>
        <taxon>Candidatus Doudnaibacteriota</taxon>
    </lineage>
</organism>
<dbReference type="CDD" id="cd21608">
    <property type="entry name" value="RRM2_NsCP33_like"/>
    <property type="match status" value="1"/>
</dbReference>
<dbReference type="Pfam" id="PF00076">
    <property type="entry name" value="RRM_1"/>
    <property type="match status" value="1"/>
</dbReference>
<dbReference type="InterPro" id="IPR000504">
    <property type="entry name" value="RRM_dom"/>
</dbReference>
<dbReference type="Proteomes" id="UP000176547">
    <property type="component" value="Unassembled WGS sequence"/>
</dbReference>
<dbReference type="GO" id="GO:0003723">
    <property type="term" value="F:RNA binding"/>
    <property type="evidence" value="ECO:0007669"/>
    <property type="project" value="UniProtKB-KW"/>
</dbReference>
<dbReference type="EMBL" id="MFEG01000024">
    <property type="protein sequence ID" value="OGE75818.1"/>
    <property type="molecule type" value="Genomic_DNA"/>
</dbReference>
<evidence type="ECO:0000313" key="5">
    <source>
        <dbReference type="Proteomes" id="UP000176547"/>
    </source>
</evidence>
<accession>A0A1F5NDZ4</accession>
<dbReference type="PANTHER" id="PTHR48027">
    <property type="entry name" value="HETEROGENEOUS NUCLEAR RIBONUCLEOPROTEIN 87F-RELATED"/>
    <property type="match status" value="1"/>
</dbReference>
<dbReference type="AlphaFoldDB" id="A0A1F5NDZ4"/>
<dbReference type="InterPro" id="IPR012677">
    <property type="entry name" value="Nucleotide-bd_a/b_plait_sf"/>
</dbReference>
<gene>
    <name evidence="4" type="ORF">A3K06_03420</name>
</gene>
<dbReference type="SMART" id="SM00360">
    <property type="entry name" value="RRM"/>
    <property type="match status" value="1"/>
</dbReference>
<dbReference type="PROSITE" id="PS50102">
    <property type="entry name" value="RRM"/>
    <property type="match status" value="1"/>
</dbReference>
<protein>
    <submittedName>
        <fullName evidence="4">RNA-binding protein</fullName>
    </submittedName>
</protein>
<evidence type="ECO:0000313" key="4">
    <source>
        <dbReference type="EMBL" id="OGE75818.1"/>
    </source>
</evidence>
<dbReference type="InterPro" id="IPR048289">
    <property type="entry name" value="RRM2_NsCP33-like"/>
</dbReference>
<evidence type="ECO:0000256" key="1">
    <source>
        <dbReference type="ARBA" id="ARBA00022884"/>
    </source>
</evidence>
<sequence length="100" mass="10488">MAKKLFVGGLAWATTSDGLRDFFAKAGEVASATVITDKFSGRSKGFGFVEMTDDAGAAKAVELNGQELDGRAVSVSEARPQKPRFDRGGGGGRGGFRDDR</sequence>
<dbReference type="InterPro" id="IPR052462">
    <property type="entry name" value="SLIRP/GR-RBP-like"/>
</dbReference>
<dbReference type="InterPro" id="IPR035979">
    <property type="entry name" value="RBD_domain_sf"/>
</dbReference>
<proteinExistence type="predicted"/>
<feature type="region of interest" description="Disordered" evidence="2">
    <location>
        <begin position="71"/>
        <end position="100"/>
    </location>
</feature>
<name>A0A1F5NDZ4_9BACT</name>
<reference evidence="4 5" key="1">
    <citation type="journal article" date="2016" name="Nat. Commun.">
        <title>Thousands of microbial genomes shed light on interconnected biogeochemical processes in an aquifer system.</title>
        <authorList>
            <person name="Anantharaman K."/>
            <person name="Brown C.T."/>
            <person name="Hug L.A."/>
            <person name="Sharon I."/>
            <person name="Castelle C.J."/>
            <person name="Probst A.J."/>
            <person name="Thomas B.C."/>
            <person name="Singh A."/>
            <person name="Wilkins M.J."/>
            <person name="Karaoz U."/>
            <person name="Brodie E.L."/>
            <person name="Williams K.H."/>
            <person name="Hubbard S.S."/>
            <person name="Banfield J.F."/>
        </authorList>
    </citation>
    <scope>NUCLEOTIDE SEQUENCE [LARGE SCALE GENOMIC DNA]</scope>
</reference>
<comment type="caution">
    <text evidence="4">The sequence shown here is derived from an EMBL/GenBank/DDBJ whole genome shotgun (WGS) entry which is preliminary data.</text>
</comment>
<feature type="domain" description="RRM" evidence="3">
    <location>
        <begin position="3"/>
        <end position="80"/>
    </location>
</feature>
<evidence type="ECO:0000256" key="2">
    <source>
        <dbReference type="SAM" id="MobiDB-lite"/>
    </source>
</evidence>